<dbReference type="EMBL" id="SDJQ01000009">
    <property type="protein sequence ID" value="RXR35026.1"/>
    <property type="molecule type" value="Genomic_DNA"/>
</dbReference>
<evidence type="ECO:0000256" key="6">
    <source>
        <dbReference type="ARBA" id="ARBA00022723"/>
    </source>
</evidence>
<evidence type="ECO:0000256" key="5">
    <source>
        <dbReference type="ARBA" id="ARBA00022598"/>
    </source>
</evidence>
<dbReference type="PANTHER" id="PTHR11451:SF44">
    <property type="entry name" value="THREONINE--TRNA LIGASE, CHLOROPLASTIC_MITOCHONDRIAL 2"/>
    <property type="match status" value="1"/>
</dbReference>
<dbReference type="PROSITE" id="PS51880">
    <property type="entry name" value="TGS"/>
    <property type="match status" value="1"/>
</dbReference>
<dbReference type="Pfam" id="PF00587">
    <property type="entry name" value="tRNA-synt_2b"/>
    <property type="match status" value="1"/>
</dbReference>
<dbReference type="SUPFAM" id="SSF55681">
    <property type="entry name" value="Class II aaRS and biotin synthetases"/>
    <property type="match status" value="1"/>
</dbReference>
<dbReference type="GO" id="GO:0000049">
    <property type="term" value="F:tRNA binding"/>
    <property type="evidence" value="ECO:0007669"/>
    <property type="project" value="UniProtKB-KW"/>
</dbReference>
<dbReference type="GO" id="GO:0005524">
    <property type="term" value="F:ATP binding"/>
    <property type="evidence" value="ECO:0007669"/>
    <property type="project" value="UniProtKB-UniRule"/>
</dbReference>
<evidence type="ECO:0000259" key="15">
    <source>
        <dbReference type="PROSITE" id="PS50862"/>
    </source>
</evidence>
<keyword evidence="10 14" id="KW-0694">RNA-binding</keyword>
<comment type="subunit">
    <text evidence="14">Homodimer.</text>
</comment>
<evidence type="ECO:0000256" key="10">
    <source>
        <dbReference type="ARBA" id="ARBA00022884"/>
    </source>
</evidence>
<keyword evidence="5 14" id="KW-0436">Ligase</keyword>
<evidence type="ECO:0000256" key="4">
    <source>
        <dbReference type="ARBA" id="ARBA00022555"/>
    </source>
</evidence>
<keyword evidence="6 14" id="KW-0479">Metal-binding</keyword>
<keyword evidence="20" id="KW-1185">Reference proteome</keyword>
<feature type="binding site" evidence="14">
    <location>
        <position position="420"/>
    </location>
    <ligand>
        <name>Zn(2+)</name>
        <dbReference type="ChEBI" id="CHEBI:29105"/>
        <note>catalytic</note>
    </ligand>
</feature>
<keyword evidence="4 14" id="KW-0820">tRNA-binding</keyword>
<sequence>MSDVLSSPLSITLDGERTTVETGTTGVDLFQGRRDVVVLRVNGHLKDLDTTVAEGDEVEGVTIDSPDGLDVLRHSAAHVLAQAVQQVNPDAKLGIGPPVRDGFYYDFDVETPFTPDDLKALDKAMARIVKDGQTFKRRVVTDDEARAELANEPYKLELIGLKGSGSADEAAGEGVSVEVGAGELTIYDNLRRDGSVAWKDLCRGPHLPSTRLIGNGFQLMRSAAAYWRGSEKNPQLQRVYGTAWPTKDELRAYTERLAEAERRDHRRLGVELDLFSFPDEIGSGLAVFHPKGGIIRNEMEEYSRKRHIEAGYSFVNSPHITKEKLYQVSGHLDWYAEGMYPPMHLDEERDADGTLRRAGQNYYLKPMNCPMHNLIFDARGRSYRELPLRLFEFGTVYRYEKSGVVHGLTRARGFTQDDAHIYCTRDQMKSELTDALTFVLDLLKDYGLDDFYLELSTRDPEKSVGTDDAWEEATETLRQVAEESGLALVPDPGGAAFYGPKISVQAKDAIGRTWQMSTIQLDFNLPEKFDLEYQASDGTRQRPVMIHRALFGSIERFFAVLTEHYAGAFPAWLAPVQVVAVPVAEPFNDYLADVVAQLRAQGIRAEVDYSDDRFGKKIRTASTQKVPFVLIAGGEDVEAGAVSFRYRDGRQDNGVPVAEAIERIVSAVRERSQV</sequence>
<evidence type="ECO:0000259" key="16">
    <source>
        <dbReference type="PROSITE" id="PS51880"/>
    </source>
</evidence>
<dbReference type="HAMAP" id="MF_00184">
    <property type="entry name" value="Thr_tRNA_synth"/>
    <property type="match status" value="1"/>
</dbReference>
<dbReference type="SUPFAM" id="SSF52954">
    <property type="entry name" value="Class II aaRS ABD-related"/>
    <property type="match status" value="1"/>
</dbReference>
<reference evidence="19 20" key="1">
    <citation type="submission" date="2019-01" db="EMBL/GenBank/DDBJ databases">
        <title>Oerskovia turbata Genome sequencing and assembly.</title>
        <authorList>
            <person name="Dou T."/>
        </authorList>
    </citation>
    <scope>NUCLEOTIDE SEQUENCE [LARGE SCALE GENOMIC DNA]</scope>
    <source>
        <strain evidence="18 19">JCM12123</strain>
        <strain evidence="17 20">JCM3160</strain>
    </source>
</reference>
<keyword evidence="3 14" id="KW-0963">Cytoplasm</keyword>
<evidence type="ECO:0000256" key="13">
    <source>
        <dbReference type="ARBA" id="ARBA00049515"/>
    </source>
</evidence>
<dbReference type="InterPro" id="IPR006195">
    <property type="entry name" value="aa-tRNA-synth_II"/>
</dbReference>
<comment type="cofactor">
    <cofactor evidence="14">
        <name>Zn(2+)</name>
        <dbReference type="ChEBI" id="CHEBI:29105"/>
    </cofactor>
    <text evidence="14">Binds 1 zinc ion per subunit.</text>
</comment>
<dbReference type="InterPro" id="IPR045864">
    <property type="entry name" value="aa-tRNA-synth_II/BPL/LPL"/>
</dbReference>
<evidence type="ECO:0000313" key="17">
    <source>
        <dbReference type="EMBL" id="RXR24770.1"/>
    </source>
</evidence>
<comment type="caution">
    <text evidence="14">Lacks conserved residue(s) required for the propagation of feature annotation.</text>
</comment>
<dbReference type="SMART" id="SM00863">
    <property type="entry name" value="tRNA_SAD"/>
    <property type="match status" value="1"/>
</dbReference>
<comment type="caution">
    <text evidence="18">The sequence shown here is derived from an EMBL/GenBank/DDBJ whole genome shotgun (WGS) entry which is preliminary data.</text>
</comment>
<keyword evidence="7 14" id="KW-0547">Nucleotide-binding</keyword>
<dbReference type="Gene3D" id="3.30.980.10">
    <property type="entry name" value="Threonyl-trna Synthetase, Chain A, domain 2"/>
    <property type="match status" value="1"/>
</dbReference>
<comment type="catalytic activity">
    <reaction evidence="13 14">
        <text>tRNA(Thr) + L-threonine + ATP = L-threonyl-tRNA(Thr) + AMP + diphosphate + H(+)</text>
        <dbReference type="Rhea" id="RHEA:24624"/>
        <dbReference type="Rhea" id="RHEA-COMP:9670"/>
        <dbReference type="Rhea" id="RHEA-COMP:9704"/>
        <dbReference type="ChEBI" id="CHEBI:15378"/>
        <dbReference type="ChEBI" id="CHEBI:30616"/>
        <dbReference type="ChEBI" id="CHEBI:33019"/>
        <dbReference type="ChEBI" id="CHEBI:57926"/>
        <dbReference type="ChEBI" id="CHEBI:78442"/>
        <dbReference type="ChEBI" id="CHEBI:78534"/>
        <dbReference type="ChEBI" id="CHEBI:456215"/>
        <dbReference type="EC" id="6.1.1.3"/>
    </reaction>
</comment>
<dbReference type="GO" id="GO:0006435">
    <property type="term" value="P:threonyl-tRNA aminoacylation"/>
    <property type="evidence" value="ECO:0007669"/>
    <property type="project" value="UniProtKB-UniRule"/>
</dbReference>
<dbReference type="Gene3D" id="3.30.930.10">
    <property type="entry name" value="Bira Bifunctional Protein, Domain 2"/>
    <property type="match status" value="1"/>
</dbReference>
<dbReference type="PANTHER" id="PTHR11451">
    <property type="entry name" value="THREONINE-TRNA LIGASE"/>
    <property type="match status" value="1"/>
</dbReference>
<comment type="similarity">
    <text evidence="2 14">Belongs to the class-II aminoacyl-tRNA synthetase family.</text>
</comment>
<evidence type="ECO:0000313" key="19">
    <source>
        <dbReference type="Proteomes" id="UP000289805"/>
    </source>
</evidence>
<feature type="binding site" evidence="14">
    <location>
        <position position="369"/>
    </location>
    <ligand>
        <name>Zn(2+)</name>
        <dbReference type="ChEBI" id="CHEBI:29105"/>
        <note>catalytic</note>
    </ligand>
</feature>
<dbReference type="STRING" id="1713.GCA_000718325_01906"/>
<dbReference type="InterPro" id="IPR004095">
    <property type="entry name" value="TGS"/>
</dbReference>
<dbReference type="Proteomes" id="UP000289805">
    <property type="component" value="Unassembled WGS sequence"/>
</dbReference>
<evidence type="ECO:0000256" key="8">
    <source>
        <dbReference type="ARBA" id="ARBA00022833"/>
    </source>
</evidence>
<dbReference type="EMBL" id="SDJR01000008">
    <property type="protein sequence ID" value="RXR24770.1"/>
    <property type="molecule type" value="Genomic_DNA"/>
</dbReference>
<accession>A0A4V1N5A9</accession>
<comment type="subcellular location">
    <subcellularLocation>
        <location evidence="1 14">Cytoplasm</location>
    </subcellularLocation>
</comment>
<evidence type="ECO:0000256" key="12">
    <source>
        <dbReference type="ARBA" id="ARBA00023146"/>
    </source>
</evidence>
<keyword evidence="9 14" id="KW-0067">ATP-binding</keyword>
<dbReference type="InterPro" id="IPR036621">
    <property type="entry name" value="Anticodon-bd_dom_sf"/>
</dbReference>
<evidence type="ECO:0000256" key="11">
    <source>
        <dbReference type="ARBA" id="ARBA00022917"/>
    </source>
</evidence>
<evidence type="ECO:0000313" key="18">
    <source>
        <dbReference type="EMBL" id="RXR35026.1"/>
    </source>
</evidence>
<name>A0A4V1N5A9_9CELL</name>
<dbReference type="FunFam" id="3.30.54.20:FF:000003">
    <property type="entry name" value="Threonine--tRNA ligase"/>
    <property type="match status" value="1"/>
</dbReference>
<dbReference type="Pfam" id="PF03129">
    <property type="entry name" value="HGTP_anticodon"/>
    <property type="match status" value="1"/>
</dbReference>
<dbReference type="EC" id="6.1.1.3" evidence="14"/>
<dbReference type="Gene3D" id="3.40.50.800">
    <property type="entry name" value="Anticodon-binding domain"/>
    <property type="match status" value="1"/>
</dbReference>
<dbReference type="GO" id="GO:0005737">
    <property type="term" value="C:cytoplasm"/>
    <property type="evidence" value="ECO:0007669"/>
    <property type="project" value="UniProtKB-SubCell"/>
</dbReference>
<feature type="domain" description="TGS" evidence="16">
    <location>
        <begin position="1"/>
        <end position="62"/>
    </location>
</feature>
<evidence type="ECO:0000256" key="2">
    <source>
        <dbReference type="ARBA" id="ARBA00008226"/>
    </source>
</evidence>
<dbReference type="Pfam" id="PF07973">
    <property type="entry name" value="tRNA_SAD"/>
    <property type="match status" value="1"/>
</dbReference>
<dbReference type="SUPFAM" id="SSF55186">
    <property type="entry name" value="ThrRS/AlaRS common domain"/>
    <property type="match status" value="1"/>
</dbReference>
<keyword evidence="11 14" id="KW-0648">Protein biosynthesis</keyword>
<dbReference type="InterPro" id="IPR033728">
    <property type="entry name" value="ThrRS_core"/>
</dbReference>
<dbReference type="InterPro" id="IPR047246">
    <property type="entry name" value="ThrRS_anticodon"/>
</dbReference>
<dbReference type="RefSeq" id="WP_030151428.1">
    <property type="nucleotide sequence ID" value="NZ_JOFV01000007.1"/>
</dbReference>
<dbReference type="PRINTS" id="PR01047">
    <property type="entry name" value="TRNASYNTHTHR"/>
</dbReference>
<evidence type="ECO:0000256" key="9">
    <source>
        <dbReference type="ARBA" id="ARBA00022840"/>
    </source>
</evidence>
<evidence type="ECO:0000256" key="1">
    <source>
        <dbReference type="ARBA" id="ARBA00004496"/>
    </source>
</evidence>
<dbReference type="FunFam" id="3.30.930.10:FF:000019">
    <property type="entry name" value="Threonine--tRNA ligase"/>
    <property type="match status" value="1"/>
</dbReference>
<dbReference type="InterPro" id="IPR002320">
    <property type="entry name" value="Thr-tRNA-ligase_IIa"/>
</dbReference>
<proteinExistence type="inferred from homology"/>
<dbReference type="AlphaFoldDB" id="A0A4V1N5A9"/>
<dbReference type="FunFam" id="3.40.50.800:FF:000001">
    <property type="entry name" value="Threonine--tRNA ligase"/>
    <property type="match status" value="1"/>
</dbReference>
<organism evidence="18 19">
    <name type="scientific">Oerskovia turbata</name>
    <dbReference type="NCBI Taxonomy" id="1713"/>
    <lineage>
        <taxon>Bacteria</taxon>
        <taxon>Bacillati</taxon>
        <taxon>Actinomycetota</taxon>
        <taxon>Actinomycetes</taxon>
        <taxon>Micrococcales</taxon>
        <taxon>Cellulomonadaceae</taxon>
        <taxon>Oerskovia</taxon>
    </lineage>
</organism>
<gene>
    <name evidence="14" type="primary">thrS</name>
    <name evidence="17" type="ORF">EQW73_13080</name>
    <name evidence="18" type="ORF">EQW78_07500</name>
</gene>
<keyword evidence="12 14" id="KW-0030">Aminoacyl-tRNA synthetase</keyword>
<dbReference type="CDD" id="cd00771">
    <property type="entry name" value="ThrRS_core"/>
    <property type="match status" value="1"/>
</dbReference>
<dbReference type="InterPro" id="IPR018163">
    <property type="entry name" value="Thr/Ala-tRNA-synth_IIc_edit"/>
</dbReference>
<dbReference type="InterPro" id="IPR012947">
    <property type="entry name" value="tRNA_SAD"/>
</dbReference>
<feature type="binding site" evidence="14">
    <location>
        <position position="547"/>
    </location>
    <ligand>
        <name>Zn(2+)</name>
        <dbReference type="ChEBI" id="CHEBI:29105"/>
        <note>catalytic</note>
    </ligand>
</feature>
<dbReference type="Proteomes" id="UP000290517">
    <property type="component" value="Unassembled WGS sequence"/>
</dbReference>
<evidence type="ECO:0000313" key="20">
    <source>
        <dbReference type="Proteomes" id="UP000290517"/>
    </source>
</evidence>
<keyword evidence="8 14" id="KW-0862">Zinc</keyword>
<dbReference type="InterPro" id="IPR002314">
    <property type="entry name" value="aa-tRNA-synt_IIb"/>
</dbReference>
<dbReference type="InterPro" id="IPR004154">
    <property type="entry name" value="Anticodon-bd"/>
</dbReference>
<feature type="domain" description="Aminoacyl-transfer RNA synthetases class-II family profile" evidence="15">
    <location>
        <begin position="248"/>
        <end position="570"/>
    </location>
</feature>
<dbReference type="CDD" id="cd00860">
    <property type="entry name" value="ThrRS_anticodon"/>
    <property type="match status" value="1"/>
</dbReference>
<protein>
    <recommendedName>
        <fullName evidence="14">Threonine--tRNA ligase</fullName>
        <ecNumber evidence="14">6.1.1.3</ecNumber>
    </recommendedName>
    <alternativeName>
        <fullName evidence="14">Threonyl-tRNA synthetase</fullName>
        <shortName evidence="14">ThrRS</shortName>
    </alternativeName>
</protein>
<dbReference type="GO" id="GO:0046872">
    <property type="term" value="F:metal ion binding"/>
    <property type="evidence" value="ECO:0007669"/>
    <property type="project" value="UniProtKB-KW"/>
</dbReference>
<dbReference type="Gene3D" id="3.30.54.20">
    <property type="match status" value="1"/>
</dbReference>
<dbReference type="GO" id="GO:0004829">
    <property type="term" value="F:threonine-tRNA ligase activity"/>
    <property type="evidence" value="ECO:0007669"/>
    <property type="project" value="UniProtKB-UniRule"/>
</dbReference>
<evidence type="ECO:0000256" key="7">
    <source>
        <dbReference type="ARBA" id="ARBA00022741"/>
    </source>
</evidence>
<evidence type="ECO:0000256" key="3">
    <source>
        <dbReference type="ARBA" id="ARBA00022490"/>
    </source>
</evidence>
<dbReference type="NCBIfam" id="TIGR00418">
    <property type="entry name" value="thrS"/>
    <property type="match status" value="1"/>
</dbReference>
<dbReference type="OrthoDB" id="9802304at2"/>
<evidence type="ECO:0000256" key="14">
    <source>
        <dbReference type="HAMAP-Rule" id="MF_00184"/>
    </source>
</evidence>
<dbReference type="PROSITE" id="PS50862">
    <property type="entry name" value="AA_TRNA_LIGASE_II"/>
    <property type="match status" value="1"/>
</dbReference>